<feature type="transmembrane region" description="Helical" evidence="6">
    <location>
        <begin position="407"/>
        <end position="428"/>
    </location>
</feature>
<sequence>MTTGSVGSEGADDRAGWAVLAAASAGALLCFLNLSALNVALPAVARSLHASPTQASWILLSYMLVSTVCILSFGRLADLWGRRRLFLAGLCLFVAACAACAFAPDAGLMLAARICQAVGAAGVMANASALVGDAFGRRRMGLALGVLAMVAALAQVVGPLAGGFVVSWWGWRVLFMLNVPLGLCVLALSWKVLPAGAAVRSERFDLAGAALSFVGIGCVTYALSMAGTRGWTSTPVWAFMFTGLGAIALFYMVQVRASSPLVDPSLFGDPVRRTAYAGILLLSMAQAAPLVLVALYLQACAGLEPSQAGLRVAPVAFGMLMAAPVAGMLIRRFSPEAVCVGGMLLAAGALAMLATLLRPELGAVPLSLCFWGLGLGIGSFVTPNNASILQTVTPQRRGIANGVRSTLQNTGIMVGTALALSVALARLSPGSQRSVLGNAGAGLSGLDVAIFTRGTSAALALLAVLCLAGSAMIASSRRRAMRLQSQG</sequence>
<dbReference type="Gene3D" id="1.20.1250.20">
    <property type="entry name" value="MFS general substrate transporter like domains"/>
    <property type="match status" value="2"/>
</dbReference>
<comment type="subcellular location">
    <subcellularLocation>
        <location evidence="1">Membrane</location>
        <topology evidence="1">Multi-pass membrane protein</topology>
    </subcellularLocation>
</comment>
<feature type="domain" description="Major facilitator superfamily (MFS) profile" evidence="7">
    <location>
        <begin position="19"/>
        <end position="472"/>
    </location>
</feature>
<evidence type="ECO:0000259" key="7">
    <source>
        <dbReference type="PROSITE" id="PS50850"/>
    </source>
</evidence>
<dbReference type="GO" id="GO:0022857">
    <property type="term" value="F:transmembrane transporter activity"/>
    <property type="evidence" value="ECO:0007669"/>
    <property type="project" value="InterPro"/>
</dbReference>
<feature type="transmembrane region" description="Helical" evidence="6">
    <location>
        <begin position="337"/>
        <end position="357"/>
    </location>
</feature>
<organism evidence="8 9">
    <name type="scientific">Variovorax guangxiensis</name>
    <dbReference type="NCBI Taxonomy" id="1775474"/>
    <lineage>
        <taxon>Bacteria</taxon>
        <taxon>Pseudomonadati</taxon>
        <taxon>Pseudomonadota</taxon>
        <taxon>Betaproteobacteria</taxon>
        <taxon>Burkholderiales</taxon>
        <taxon>Comamonadaceae</taxon>
        <taxon>Variovorax</taxon>
    </lineage>
</organism>
<dbReference type="EMBL" id="JACIFZ010000007">
    <property type="protein sequence ID" value="MBB4224496.1"/>
    <property type="molecule type" value="Genomic_DNA"/>
</dbReference>
<feature type="transmembrane region" description="Helical" evidence="6">
    <location>
        <begin position="274"/>
        <end position="297"/>
    </location>
</feature>
<dbReference type="PANTHER" id="PTHR42718:SF9">
    <property type="entry name" value="MAJOR FACILITATOR SUPERFAMILY MULTIDRUG TRANSPORTER MFSC"/>
    <property type="match status" value="1"/>
</dbReference>
<evidence type="ECO:0000313" key="9">
    <source>
        <dbReference type="Proteomes" id="UP000524450"/>
    </source>
</evidence>
<evidence type="ECO:0000256" key="2">
    <source>
        <dbReference type="ARBA" id="ARBA00022448"/>
    </source>
</evidence>
<feature type="transmembrane region" description="Helical" evidence="6">
    <location>
        <begin position="448"/>
        <end position="474"/>
    </location>
</feature>
<dbReference type="AlphaFoldDB" id="A0A840FPI5"/>
<dbReference type="RefSeq" id="WP_311737058.1">
    <property type="nucleotide sequence ID" value="NZ_JACIFZ010000007.1"/>
</dbReference>
<reference evidence="8 9" key="1">
    <citation type="submission" date="2020-08" db="EMBL/GenBank/DDBJ databases">
        <title>Genomic Encyclopedia of Type Strains, Phase IV (KMG-V): Genome sequencing to study the core and pangenomes of soil and plant-associated prokaryotes.</title>
        <authorList>
            <person name="Whitman W."/>
        </authorList>
    </citation>
    <scope>NUCLEOTIDE SEQUENCE [LARGE SCALE GENOMIC DNA]</scope>
    <source>
        <strain evidence="8 9">34/80</strain>
    </source>
</reference>
<evidence type="ECO:0000256" key="4">
    <source>
        <dbReference type="ARBA" id="ARBA00022989"/>
    </source>
</evidence>
<evidence type="ECO:0000256" key="3">
    <source>
        <dbReference type="ARBA" id="ARBA00022692"/>
    </source>
</evidence>
<proteinExistence type="predicted"/>
<evidence type="ECO:0000256" key="1">
    <source>
        <dbReference type="ARBA" id="ARBA00004141"/>
    </source>
</evidence>
<feature type="transmembrane region" description="Helical" evidence="6">
    <location>
        <begin position="15"/>
        <end position="34"/>
    </location>
</feature>
<dbReference type="Proteomes" id="UP000524450">
    <property type="component" value="Unassembled WGS sequence"/>
</dbReference>
<keyword evidence="4 6" id="KW-1133">Transmembrane helix</keyword>
<feature type="transmembrane region" description="Helical" evidence="6">
    <location>
        <begin position="85"/>
        <end position="104"/>
    </location>
</feature>
<dbReference type="GO" id="GO:0016020">
    <property type="term" value="C:membrane"/>
    <property type="evidence" value="ECO:0007669"/>
    <property type="project" value="UniProtKB-SubCell"/>
</dbReference>
<gene>
    <name evidence="8" type="ORF">GGD71_005289</name>
</gene>
<dbReference type="CDD" id="cd17321">
    <property type="entry name" value="MFS_MMR_MDR_like"/>
    <property type="match status" value="1"/>
</dbReference>
<feature type="transmembrane region" description="Helical" evidence="6">
    <location>
        <begin position="363"/>
        <end position="386"/>
    </location>
</feature>
<feature type="transmembrane region" description="Helical" evidence="6">
    <location>
        <begin position="236"/>
        <end position="253"/>
    </location>
</feature>
<dbReference type="Pfam" id="PF07690">
    <property type="entry name" value="MFS_1"/>
    <property type="match status" value="1"/>
</dbReference>
<evidence type="ECO:0000313" key="8">
    <source>
        <dbReference type="EMBL" id="MBB4224496.1"/>
    </source>
</evidence>
<name>A0A840FPI5_9BURK</name>
<comment type="caution">
    <text evidence="8">The sequence shown here is derived from an EMBL/GenBank/DDBJ whole genome shotgun (WGS) entry which is preliminary data.</text>
</comment>
<protein>
    <submittedName>
        <fullName evidence="8">EmrB/QacA subfamily drug resistance transporter</fullName>
    </submittedName>
</protein>
<dbReference type="InterPro" id="IPR036259">
    <property type="entry name" value="MFS_trans_sf"/>
</dbReference>
<dbReference type="InterPro" id="IPR011701">
    <property type="entry name" value="MFS"/>
</dbReference>
<feature type="transmembrane region" description="Helical" evidence="6">
    <location>
        <begin position="309"/>
        <end position="330"/>
    </location>
</feature>
<evidence type="ECO:0000256" key="6">
    <source>
        <dbReference type="SAM" id="Phobius"/>
    </source>
</evidence>
<dbReference type="InterPro" id="IPR020846">
    <property type="entry name" value="MFS_dom"/>
</dbReference>
<feature type="transmembrane region" description="Helical" evidence="6">
    <location>
        <begin position="110"/>
        <end position="131"/>
    </location>
</feature>
<dbReference type="SUPFAM" id="SSF103473">
    <property type="entry name" value="MFS general substrate transporter"/>
    <property type="match status" value="1"/>
</dbReference>
<dbReference type="PROSITE" id="PS50850">
    <property type="entry name" value="MFS"/>
    <property type="match status" value="1"/>
</dbReference>
<feature type="transmembrane region" description="Helical" evidence="6">
    <location>
        <begin position="143"/>
        <end position="169"/>
    </location>
</feature>
<keyword evidence="5 6" id="KW-0472">Membrane</keyword>
<dbReference type="PANTHER" id="PTHR42718">
    <property type="entry name" value="MAJOR FACILITATOR SUPERFAMILY MULTIDRUG TRANSPORTER MFSC"/>
    <property type="match status" value="1"/>
</dbReference>
<feature type="transmembrane region" description="Helical" evidence="6">
    <location>
        <begin position="175"/>
        <end position="193"/>
    </location>
</feature>
<feature type="transmembrane region" description="Helical" evidence="6">
    <location>
        <begin position="205"/>
        <end position="224"/>
    </location>
</feature>
<accession>A0A840FPI5</accession>
<keyword evidence="3 6" id="KW-0812">Transmembrane</keyword>
<feature type="transmembrane region" description="Helical" evidence="6">
    <location>
        <begin position="54"/>
        <end position="73"/>
    </location>
</feature>
<keyword evidence="2" id="KW-0813">Transport</keyword>
<dbReference type="PRINTS" id="PR01036">
    <property type="entry name" value="TCRTETB"/>
</dbReference>
<evidence type="ECO:0000256" key="5">
    <source>
        <dbReference type="ARBA" id="ARBA00023136"/>
    </source>
</evidence>